<dbReference type="GO" id="GO:0031234">
    <property type="term" value="C:extrinsic component of cytoplasmic side of plasma membrane"/>
    <property type="evidence" value="ECO:0007669"/>
    <property type="project" value="UniProtKB-UniRule"/>
</dbReference>
<dbReference type="GO" id="GO:0071949">
    <property type="term" value="F:FAD binding"/>
    <property type="evidence" value="ECO:0007669"/>
    <property type="project" value="InterPro"/>
</dbReference>
<evidence type="ECO:0000256" key="5">
    <source>
        <dbReference type="HAMAP-Rule" id="MF_02092"/>
    </source>
</evidence>
<feature type="binding site" evidence="5 6">
    <location>
        <begin position="75"/>
        <end position="76"/>
    </location>
    <ligand>
        <name>FAD</name>
        <dbReference type="ChEBI" id="CHEBI:57692"/>
    </ligand>
</feature>
<comment type="catalytic activity">
    <reaction evidence="5">
        <text>(R)-lactate + a quinone = a quinol + pyruvate</text>
        <dbReference type="Rhea" id="RHEA:51468"/>
        <dbReference type="ChEBI" id="CHEBI:15361"/>
        <dbReference type="ChEBI" id="CHEBI:16004"/>
        <dbReference type="ChEBI" id="CHEBI:24646"/>
        <dbReference type="ChEBI" id="CHEBI:132124"/>
        <dbReference type="EC" id="1.1.5.12"/>
    </reaction>
</comment>
<dbReference type="InterPro" id="IPR016166">
    <property type="entry name" value="FAD-bd_PCMH"/>
</dbReference>
<keyword evidence="3 5" id="KW-0274">FAD</keyword>
<evidence type="ECO:0000313" key="9">
    <source>
        <dbReference type="Proteomes" id="UP000051181"/>
    </source>
</evidence>
<dbReference type="GO" id="GO:0048038">
    <property type="term" value="F:quinone binding"/>
    <property type="evidence" value="ECO:0007669"/>
    <property type="project" value="UniProtKB-KW"/>
</dbReference>
<dbReference type="NCBIfam" id="NF008387">
    <property type="entry name" value="PRK11183.1"/>
    <property type="match status" value="1"/>
</dbReference>
<keyword evidence="5" id="KW-0874">Quinone</keyword>
<feature type="binding site" evidence="5 6">
    <location>
        <position position="140"/>
    </location>
    <ligand>
        <name>FAD</name>
        <dbReference type="ChEBI" id="CHEBI:57692"/>
    </ligand>
</feature>
<dbReference type="SUPFAM" id="SSF55103">
    <property type="entry name" value="FAD-linked oxidases, C-terminal domain"/>
    <property type="match status" value="1"/>
</dbReference>
<dbReference type="InterPro" id="IPR006094">
    <property type="entry name" value="Oxid_FAD_bind_N"/>
</dbReference>
<evidence type="ECO:0000256" key="3">
    <source>
        <dbReference type="ARBA" id="ARBA00022827"/>
    </source>
</evidence>
<dbReference type="InterPro" id="IPR016173">
    <property type="entry name" value="D-lactate_DH_C-sub2"/>
</dbReference>
<evidence type="ECO:0000256" key="2">
    <source>
        <dbReference type="ARBA" id="ARBA00022630"/>
    </source>
</evidence>
<dbReference type="HAMAP" id="MF_02092">
    <property type="entry name" value="DLDH_Dld"/>
    <property type="match status" value="1"/>
</dbReference>
<dbReference type="InterPro" id="IPR036318">
    <property type="entry name" value="FAD-bd_PCMH-like_sf"/>
</dbReference>
<comment type="caution">
    <text evidence="5">Lacks conserved residue(s) required for the propagation of feature annotation.</text>
</comment>
<comment type="function">
    <text evidence="5">Catalyzes the oxidation of D-lactate to pyruvate.</text>
</comment>
<comment type="cofactor">
    <cofactor evidence="1 5 6">
        <name>FAD</name>
        <dbReference type="ChEBI" id="CHEBI:57692"/>
    </cofactor>
</comment>
<keyword evidence="5" id="KW-1003">Cell membrane</keyword>
<keyword evidence="4 5" id="KW-0560">Oxidoreductase</keyword>
<feature type="domain" description="FAD-binding PCMH-type" evidence="7">
    <location>
        <begin position="33"/>
        <end position="203"/>
    </location>
</feature>
<feature type="binding site" evidence="5 6">
    <location>
        <position position="133"/>
    </location>
    <ligand>
        <name>FAD</name>
        <dbReference type="ChEBI" id="CHEBI:57692"/>
    </ligand>
</feature>
<sequence>MDLVEELVNVVGKKNVITNKAKSLRFRKGYRSGKGDAVAVVFPTTLMAMWRVLNVLHDNNIIIIMQAANTSLTEGSVPAPGYDRSAVVVNGMKIKDLQLINNGEQVLAFPGTTLFHLENELRPLKREPHSVIGSSNLGASVIGGINNNSGGALIRRGPAYTELSLYVWIDEHDEMHLVNHLGIDLGKTPEEIITNLQNRNFDLNQVPATEHHGSMFHHEQVVRDVESDKPIRYNANPKELYEVSGSSGHVAALAVRLDTFPMDKKTQMFYIGTNNPDELEDIRRHIMTTFKELPVSGEYMHKNAYKLAKKYGKDSLIVIEKIGTGHLPQMFALKAWGERFLKHIPFFKPYFPDRLLQTLSNLFPNQMPKRLDDYYEKYDHYLQLKMAGNGIEEAREYLKSYFDKASGDYFEADANETSKAATHRYVTAGVAIRYQELKQDSIDILPLDIALASNDYKWFEHLPKEIEDKIEHKIYYGHLLDHVMHQDYILKPGVDAHELKKEMLKILDERHAVYPAEHNVGHLYLAAPALIKHYKKNDPTNSFNPGVGKQTMSKYWGEW</sequence>
<dbReference type="InterPro" id="IPR016172">
    <property type="entry name" value="D-lactate_DH_C-sub1"/>
</dbReference>
<name>A0A0R1ESN7_9LACO</name>
<dbReference type="Gene3D" id="3.30.465.10">
    <property type="match status" value="1"/>
</dbReference>
<feature type="binding site" evidence="5">
    <location>
        <begin position="67"/>
        <end position="71"/>
    </location>
    <ligand>
        <name>FAD</name>
        <dbReference type="ChEBI" id="CHEBI:57692"/>
    </ligand>
</feature>
<evidence type="ECO:0000256" key="6">
    <source>
        <dbReference type="PIRSR" id="PIRSR000101-1"/>
    </source>
</evidence>
<dbReference type="InterPro" id="IPR016167">
    <property type="entry name" value="FAD-bd_PCMH_sub1"/>
</dbReference>
<evidence type="ECO:0000256" key="1">
    <source>
        <dbReference type="ARBA" id="ARBA00001974"/>
    </source>
</evidence>
<keyword evidence="5" id="KW-0472">Membrane</keyword>
<dbReference type="RefSeq" id="WP_010010295.1">
    <property type="nucleotide sequence ID" value="NZ_AZCN01000147.1"/>
</dbReference>
<gene>
    <name evidence="5" type="primary">dld</name>
    <name evidence="8" type="ORF">FD22_GL000492</name>
</gene>
<comment type="similarity">
    <text evidence="5">Belongs to the quinone-dependent D-lactate dehydrogenase family.</text>
</comment>
<comment type="subcellular location">
    <subcellularLocation>
        <location evidence="5">Cell membrane</location>
        <topology evidence="5">Peripheral membrane protein</topology>
        <orientation evidence="5">Cytoplasmic side</orientation>
    </subcellularLocation>
</comment>
<evidence type="ECO:0000259" key="7">
    <source>
        <dbReference type="PROSITE" id="PS51387"/>
    </source>
</evidence>
<dbReference type="Pfam" id="PF01565">
    <property type="entry name" value="FAD_binding_4"/>
    <property type="match status" value="1"/>
</dbReference>
<dbReference type="PANTHER" id="PTHR43716">
    <property type="entry name" value="D-2-HYDROXYGLUTARATE DEHYDROGENASE, MITOCHONDRIAL"/>
    <property type="match status" value="1"/>
</dbReference>
<evidence type="ECO:0000313" key="8">
    <source>
        <dbReference type="EMBL" id="KRK12379.1"/>
    </source>
</evidence>
<dbReference type="Gene3D" id="3.30.43.10">
    <property type="entry name" value="Uridine Diphospho-n-acetylenolpyruvylglucosamine Reductase, domain 2"/>
    <property type="match status" value="1"/>
</dbReference>
<dbReference type="GeneID" id="65918271"/>
<dbReference type="PATRIC" id="fig|913848.6.peg.504"/>
<dbReference type="SUPFAM" id="SSF56176">
    <property type="entry name" value="FAD-binding/transporter-associated domain-like"/>
    <property type="match status" value="1"/>
</dbReference>
<dbReference type="AlphaFoldDB" id="A0A0R1ESN7"/>
<dbReference type="InterPro" id="IPR015409">
    <property type="entry name" value="Lactate_DH_C"/>
</dbReference>
<dbReference type="GO" id="GO:0022904">
    <property type="term" value="P:respiratory electron transport chain"/>
    <property type="evidence" value="ECO:0007669"/>
    <property type="project" value="InterPro"/>
</dbReference>
<proteinExistence type="inferred from homology"/>
<dbReference type="GO" id="GO:0102029">
    <property type="term" value="F:D-lactate dehydrogenase (quinone) activity"/>
    <property type="evidence" value="ECO:0007669"/>
    <property type="project" value="UniProtKB-EC"/>
</dbReference>
<feature type="binding site" evidence="5 6">
    <location>
        <position position="150"/>
    </location>
    <ligand>
        <name>FAD</name>
        <dbReference type="ChEBI" id="CHEBI:57692"/>
    </ligand>
</feature>
<dbReference type="EMBL" id="AZCN01000147">
    <property type="protein sequence ID" value="KRK12379.1"/>
    <property type="molecule type" value="Genomic_DNA"/>
</dbReference>
<evidence type="ECO:0000256" key="4">
    <source>
        <dbReference type="ARBA" id="ARBA00023002"/>
    </source>
</evidence>
<dbReference type="PROSITE" id="PS51387">
    <property type="entry name" value="FAD_PCMH"/>
    <property type="match status" value="1"/>
</dbReference>
<reference evidence="8 9" key="1">
    <citation type="journal article" date="2015" name="Genome Announc.">
        <title>Expanding the biotechnology potential of lactobacilli through comparative genomics of 213 strains and associated genera.</title>
        <authorList>
            <person name="Sun Z."/>
            <person name="Harris H.M."/>
            <person name="McCann A."/>
            <person name="Guo C."/>
            <person name="Argimon S."/>
            <person name="Zhang W."/>
            <person name="Yang X."/>
            <person name="Jeffery I.B."/>
            <person name="Cooney J.C."/>
            <person name="Kagawa T.F."/>
            <person name="Liu W."/>
            <person name="Song Y."/>
            <person name="Salvetti E."/>
            <person name="Wrobel A."/>
            <person name="Rasinkangas P."/>
            <person name="Parkhill J."/>
            <person name="Rea M.C."/>
            <person name="O'Sullivan O."/>
            <person name="Ritari J."/>
            <person name="Douillard F.P."/>
            <person name="Paul Ross R."/>
            <person name="Yang R."/>
            <person name="Briner A.E."/>
            <person name="Felis G.E."/>
            <person name="de Vos W.M."/>
            <person name="Barrangou R."/>
            <person name="Klaenhammer T.R."/>
            <person name="Caufield P.W."/>
            <person name="Cui Y."/>
            <person name="Zhang H."/>
            <person name="O'Toole P.W."/>
        </authorList>
    </citation>
    <scope>NUCLEOTIDE SEQUENCE [LARGE SCALE GENOMIC DNA]</scope>
    <source>
        <strain evidence="8 9">DSM 20001</strain>
    </source>
</reference>
<dbReference type="InterPro" id="IPR016169">
    <property type="entry name" value="FAD-bd_PCMH_sub2"/>
</dbReference>
<dbReference type="EC" id="1.1.5.12" evidence="5"/>
<dbReference type="GO" id="GO:0055085">
    <property type="term" value="P:transmembrane transport"/>
    <property type="evidence" value="ECO:0007669"/>
    <property type="project" value="InterPro"/>
</dbReference>
<accession>A0A0R1ESN7</accession>
<dbReference type="eggNOG" id="COG0277">
    <property type="taxonomic scope" value="Bacteria"/>
</dbReference>
<dbReference type="GO" id="GO:0006089">
    <property type="term" value="P:lactate metabolic process"/>
    <property type="evidence" value="ECO:0007669"/>
    <property type="project" value="UniProtKB-UniRule"/>
</dbReference>
<comment type="caution">
    <text evidence="8">The sequence shown here is derived from an EMBL/GenBank/DDBJ whole genome shotgun (WGS) entry which is preliminary data.</text>
</comment>
<dbReference type="GO" id="GO:0004458">
    <property type="term" value="F:D-lactate dehydrogenase (cytochrome) activity"/>
    <property type="evidence" value="ECO:0007669"/>
    <property type="project" value="UniProtKB-UniRule"/>
</dbReference>
<dbReference type="InterPro" id="IPR012256">
    <property type="entry name" value="D_lactate_DH"/>
</dbReference>
<protein>
    <recommendedName>
        <fullName evidence="5">Quinone-dependent D-lactate dehydrogenase</fullName>
        <ecNumber evidence="5">1.1.5.12</ecNumber>
    </recommendedName>
    <alternativeName>
        <fullName evidence="5">D-lactate dehydrogenase</fullName>
        <shortName evidence="5">D-LDH</shortName>
    </alternativeName>
</protein>
<dbReference type="PIRSF" id="PIRSF000101">
    <property type="entry name" value="D-lactate_dh"/>
    <property type="match status" value="1"/>
</dbReference>
<dbReference type="PANTHER" id="PTHR43716:SF1">
    <property type="entry name" value="D-2-HYDROXYGLUTARATE DEHYDROGENASE, MITOCHONDRIAL"/>
    <property type="match status" value="1"/>
</dbReference>
<dbReference type="InterPro" id="IPR051264">
    <property type="entry name" value="FAD-oxidored/transferase_4"/>
</dbReference>
<dbReference type="Gene3D" id="3.30.1370.20">
    <property type="entry name" value="D-lactate dehydrogenase, cap domain, subdomain 2"/>
    <property type="match status" value="1"/>
</dbReference>
<dbReference type="InterPro" id="IPR016164">
    <property type="entry name" value="FAD-linked_Oxase-like_C"/>
</dbReference>
<dbReference type="Pfam" id="PF09330">
    <property type="entry name" value="Lact-deh-memb"/>
    <property type="match status" value="1"/>
</dbReference>
<organism evidence="8 9">
    <name type="scientific">Loigolactobacillus coryniformis subsp. coryniformis KCTC 3167 = DSM 20001</name>
    <dbReference type="NCBI Taxonomy" id="913848"/>
    <lineage>
        <taxon>Bacteria</taxon>
        <taxon>Bacillati</taxon>
        <taxon>Bacillota</taxon>
        <taxon>Bacilli</taxon>
        <taxon>Lactobacillales</taxon>
        <taxon>Lactobacillaceae</taxon>
        <taxon>Loigolactobacillus</taxon>
    </lineage>
</organism>
<keyword evidence="2 5" id="KW-0285">Flavoprotein</keyword>
<dbReference type="Gene3D" id="3.30.70.610">
    <property type="entry name" value="D-lactate dehydrogenase, cap domain, subdomain 1"/>
    <property type="match status" value="2"/>
</dbReference>
<dbReference type="Proteomes" id="UP000051181">
    <property type="component" value="Unassembled WGS sequence"/>
</dbReference>